<sequence>MKSCTQCLKEKDISAFIDKRNGTETLLCSRCRERGIKYRERSDLHNKYKEDMGVCDICGLDAHMKDFDHTGEEEKTCRVMEFERYKCRVLCRKCHVKITSLTRNRKQISTDRRKQNKYYRINRNIAYVNNVKIQLGGCQNDNCDDEFDPDNLSFYEFDHIDFTEKRNSISNMAGSTFSIKSIQSEINKCILLCSYCHNSKTEMQRIHKKSRYSSMDKPVQSKETKTLKRFTNDDVKKIRELYKTYTTVELGNMYDRRSSVISDIVRNISYKDPEYIPSKFRHTRCKKVAQILEDDLIVVYDSVKEAKEFTGISDISVVCKGKNNRKTAGGYKWKYYEELS</sequence>
<dbReference type="InterPro" id="IPR036388">
    <property type="entry name" value="WH-like_DNA-bd_sf"/>
</dbReference>
<dbReference type="Gene3D" id="1.10.10.10">
    <property type="entry name" value="Winged helix-like DNA-binding domain superfamily/Winged helix DNA-binding domain"/>
    <property type="match status" value="1"/>
</dbReference>
<dbReference type="AlphaFoldDB" id="A0A6C0JQ65"/>
<accession>A0A6C0JQ65</accession>
<reference evidence="1" key="1">
    <citation type="journal article" date="2020" name="Nature">
        <title>Giant virus diversity and host interactions through global metagenomics.</title>
        <authorList>
            <person name="Schulz F."/>
            <person name="Roux S."/>
            <person name="Paez-Espino D."/>
            <person name="Jungbluth S."/>
            <person name="Walsh D.A."/>
            <person name="Denef V.J."/>
            <person name="McMahon K.D."/>
            <person name="Konstantinidis K.T."/>
            <person name="Eloe-Fadrosh E.A."/>
            <person name="Kyrpides N.C."/>
            <person name="Woyke T."/>
        </authorList>
    </citation>
    <scope>NUCLEOTIDE SEQUENCE</scope>
    <source>
        <strain evidence="1">GVMAG-S-1038524-41</strain>
    </source>
</reference>
<organism evidence="1">
    <name type="scientific">viral metagenome</name>
    <dbReference type="NCBI Taxonomy" id="1070528"/>
    <lineage>
        <taxon>unclassified sequences</taxon>
        <taxon>metagenomes</taxon>
        <taxon>organismal metagenomes</taxon>
    </lineage>
</organism>
<proteinExistence type="predicted"/>
<name>A0A6C0JQ65_9ZZZZ</name>
<evidence type="ECO:0000313" key="1">
    <source>
        <dbReference type="EMBL" id="QHU06840.1"/>
    </source>
</evidence>
<protein>
    <recommendedName>
        <fullName evidence="2">HNH endonuclease</fullName>
    </recommendedName>
</protein>
<dbReference type="EMBL" id="MN740668">
    <property type="protein sequence ID" value="QHU06840.1"/>
    <property type="molecule type" value="Genomic_DNA"/>
</dbReference>
<evidence type="ECO:0008006" key="2">
    <source>
        <dbReference type="Google" id="ProtNLM"/>
    </source>
</evidence>